<keyword evidence="1" id="KW-0472">Membrane</keyword>
<accession>A0A7J8T2E5</accession>
<name>A0A7J8T2E5_GOSDV</name>
<keyword evidence="3" id="KW-1185">Reference proteome</keyword>
<comment type="caution">
    <text evidence="2">The sequence shown here is derived from an EMBL/GenBank/DDBJ whole genome shotgun (WGS) entry which is preliminary data.</text>
</comment>
<dbReference type="Proteomes" id="UP000593561">
    <property type="component" value="Unassembled WGS sequence"/>
</dbReference>
<feature type="transmembrane region" description="Helical" evidence="1">
    <location>
        <begin position="84"/>
        <end position="104"/>
    </location>
</feature>
<protein>
    <submittedName>
        <fullName evidence="2">Uncharacterized protein</fullName>
    </submittedName>
</protein>
<gene>
    <name evidence="2" type="ORF">Godav_001279</name>
</gene>
<feature type="non-terminal residue" evidence="2">
    <location>
        <position position="1"/>
    </location>
</feature>
<dbReference type="EMBL" id="JABFAC010000013">
    <property type="protein sequence ID" value="MBA0632568.1"/>
    <property type="molecule type" value="Genomic_DNA"/>
</dbReference>
<evidence type="ECO:0000256" key="1">
    <source>
        <dbReference type="SAM" id="Phobius"/>
    </source>
</evidence>
<dbReference type="AlphaFoldDB" id="A0A7J8T2E5"/>
<organism evidence="2 3">
    <name type="scientific">Gossypium davidsonii</name>
    <name type="common">Davidson's cotton</name>
    <name type="synonym">Gossypium klotzschianum subsp. davidsonii</name>
    <dbReference type="NCBI Taxonomy" id="34287"/>
    <lineage>
        <taxon>Eukaryota</taxon>
        <taxon>Viridiplantae</taxon>
        <taxon>Streptophyta</taxon>
        <taxon>Embryophyta</taxon>
        <taxon>Tracheophyta</taxon>
        <taxon>Spermatophyta</taxon>
        <taxon>Magnoliopsida</taxon>
        <taxon>eudicotyledons</taxon>
        <taxon>Gunneridae</taxon>
        <taxon>Pentapetalae</taxon>
        <taxon>rosids</taxon>
        <taxon>malvids</taxon>
        <taxon>Malvales</taxon>
        <taxon>Malvaceae</taxon>
        <taxon>Malvoideae</taxon>
        <taxon>Gossypium</taxon>
    </lineage>
</organism>
<keyword evidence="1" id="KW-1133">Transmembrane helix</keyword>
<evidence type="ECO:0000313" key="2">
    <source>
        <dbReference type="EMBL" id="MBA0632568.1"/>
    </source>
</evidence>
<keyword evidence="1" id="KW-0812">Transmembrane</keyword>
<sequence length="210" mass="23508">RGVLLWAPPRPGFVKFNVDGVAKGCPRLTRCGGTQRLLSHGSSKKTKDYGIYGIFKEIDKNKLEIGDVDFAHVQREANGMMDGLAKAGSLFLFVQGLVVILLVLRLLPLFRLFGFASSLLALCSMPLFLRGWRLETITFHFSCGKATNTLEYIALIIYLPIKGAVETEGSQIDLEVEVPRLIEHHLVDIRMLSIGQVKFIWLKTLIQHPM</sequence>
<evidence type="ECO:0000313" key="3">
    <source>
        <dbReference type="Proteomes" id="UP000593561"/>
    </source>
</evidence>
<reference evidence="2 3" key="1">
    <citation type="journal article" date="2019" name="Genome Biol. Evol.">
        <title>Insights into the evolution of the New World diploid cottons (Gossypium, subgenus Houzingenia) based on genome sequencing.</title>
        <authorList>
            <person name="Grover C.E."/>
            <person name="Arick M.A. 2nd"/>
            <person name="Thrash A."/>
            <person name="Conover J.L."/>
            <person name="Sanders W.S."/>
            <person name="Peterson D.G."/>
            <person name="Frelichowski J.E."/>
            <person name="Scheffler J.A."/>
            <person name="Scheffler B.E."/>
            <person name="Wendel J.F."/>
        </authorList>
    </citation>
    <scope>NUCLEOTIDE SEQUENCE [LARGE SCALE GENOMIC DNA]</scope>
    <source>
        <strain evidence="2">27</strain>
        <tissue evidence="2">Leaf</tissue>
    </source>
</reference>
<proteinExistence type="predicted"/>